<feature type="domain" description="N-acetyltransferase" evidence="1">
    <location>
        <begin position="1"/>
        <end position="162"/>
    </location>
</feature>
<reference evidence="2 3" key="1">
    <citation type="submission" date="2015-04" db="EMBL/GenBank/DDBJ databases">
        <title>Whole genome shotgun sequence of Sphingomonas changbaiensis NBRC 104936.</title>
        <authorList>
            <person name="Katano-Makiyama Y."/>
            <person name="Hosoyama A."/>
            <person name="Hashimoto M."/>
            <person name="Noguchi M."/>
            <person name="Tsuchikane K."/>
            <person name="Ohji S."/>
            <person name="Yamazoe A."/>
            <person name="Ichikawa N."/>
            <person name="Kimura A."/>
            <person name="Fujita N."/>
        </authorList>
    </citation>
    <scope>NUCLEOTIDE SEQUENCE [LARGE SCALE GENOMIC DNA]</scope>
    <source>
        <strain evidence="2 3">NBRC 104936</strain>
    </source>
</reference>
<dbReference type="EMBL" id="BBWU01000021">
    <property type="protein sequence ID" value="GAO38913.1"/>
    <property type="molecule type" value="Genomic_DNA"/>
</dbReference>
<organism evidence="2 3">
    <name type="scientific">Sphingomonas changbaiensis NBRC 104936</name>
    <dbReference type="NCBI Taxonomy" id="1219043"/>
    <lineage>
        <taxon>Bacteria</taxon>
        <taxon>Pseudomonadati</taxon>
        <taxon>Pseudomonadota</taxon>
        <taxon>Alphaproteobacteria</taxon>
        <taxon>Sphingomonadales</taxon>
        <taxon>Sphingomonadaceae</taxon>
        <taxon>Sphingomonas</taxon>
    </lineage>
</organism>
<dbReference type="Proteomes" id="UP000033202">
    <property type="component" value="Unassembled WGS sequence"/>
</dbReference>
<comment type="caution">
    <text evidence="2">The sequence shown here is derived from an EMBL/GenBank/DDBJ whole genome shotgun (WGS) entry which is preliminary data.</text>
</comment>
<dbReference type="STRING" id="1219043.SCH01S_21_01000"/>
<dbReference type="PANTHER" id="PTHR43138:SF1">
    <property type="entry name" value="N-ACETYLTRANSFERASE ACA1"/>
    <property type="match status" value="1"/>
</dbReference>
<dbReference type="Gene3D" id="3.40.630.30">
    <property type="match status" value="1"/>
</dbReference>
<dbReference type="PROSITE" id="PS51186">
    <property type="entry name" value="GNAT"/>
    <property type="match status" value="1"/>
</dbReference>
<dbReference type="OrthoDB" id="9788300at2"/>
<protein>
    <submittedName>
        <fullName evidence="2">Putative acetyltransferase</fullName>
    </submittedName>
</protein>
<evidence type="ECO:0000313" key="2">
    <source>
        <dbReference type="EMBL" id="GAO38913.1"/>
    </source>
</evidence>
<dbReference type="RefSeq" id="WP_046347744.1">
    <property type="nucleotide sequence ID" value="NZ_BBWU01000021.1"/>
</dbReference>
<dbReference type="PANTHER" id="PTHR43138">
    <property type="entry name" value="ACETYLTRANSFERASE, GNAT FAMILY"/>
    <property type="match status" value="1"/>
</dbReference>
<evidence type="ECO:0000313" key="3">
    <source>
        <dbReference type="Proteomes" id="UP000033202"/>
    </source>
</evidence>
<evidence type="ECO:0000259" key="1">
    <source>
        <dbReference type="PROSITE" id="PS51186"/>
    </source>
</evidence>
<gene>
    <name evidence="2" type="ORF">SCH01S_21_01000</name>
</gene>
<sequence>MRIRSATDADWPKIWLILEPVIRAGEAYALPVDMDEADARAYWFAPGHDVFVAEIEDARLAGTYYMRPNQRGGGSHVCNCGYATATDMQGRGIARTMGEHSLETARDRGYRAMQFNFVVASNERAVRLWSSLGFDIVGRLPSAFRHPALGDVDALVMWRSLELGD</sequence>
<keyword evidence="2" id="KW-0808">Transferase</keyword>
<keyword evidence="3" id="KW-1185">Reference proteome</keyword>
<dbReference type="CDD" id="cd04301">
    <property type="entry name" value="NAT_SF"/>
    <property type="match status" value="1"/>
</dbReference>
<dbReference type="Pfam" id="PF00583">
    <property type="entry name" value="Acetyltransf_1"/>
    <property type="match status" value="1"/>
</dbReference>
<accession>A0A0E9MN45</accession>
<dbReference type="GO" id="GO:0016747">
    <property type="term" value="F:acyltransferase activity, transferring groups other than amino-acyl groups"/>
    <property type="evidence" value="ECO:0007669"/>
    <property type="project" value="InterPro"/>
</dbReference>
<dbReference type="InterPro" id="IPR000182">
    <property type="entry name" value="GNAT_dom"/>
</dbReference>
<dbReference type="SUPFAM" id="SSF55729">
    <property type="entry name" value="Acyl-CoA N-acyltransferases (Nat)"/>
    <property type="match status" value="1"/>
</dbReference>
<dbReference type="InterPro" id="IPR052742">
    <property type="entry name" value="Mito_N-acetyltransferase"/>
</dbReference>
<proteinExistence type="predicted"/>
<name>A0A0E9MN45_9SPHN</name>
<dbReference type="InterPro" id="IPR016181">
    <property type="entry name" value="Acyl_CoA_acyltransferase"/>
</dbReference>
<dbReference type="AlphaFoldDB" id="A0A0E9MN45"/>